<keyword evidence="4" id="KW-0067">ATP-binding</keyword>
<dbReference type="Proteomes" id="UP000192738">
    <property type="component" value="Unassembled WGS sequence"/>
</dbReference>
<dbReference type="EMBL" id="FWXI01000039">
    <property type="protein sequence ID" value="SMD15831.1"/>
    <property type="molecule type" value="Genomic_DNA"/>
</dbReference>
<proteinExistence type="inferred from homology"/>
<protein>
    <submittedName>
        <fullName evidence="6">ABC transporter</fullName>
    </submittedName>
</protein>
<comment type="similarity">
    <text evidence="1">Belongs to the ABC transporter superfamily.</text>
</comment>
<dbReference type="OrthoDB" id="9804819at2"/>
<evidence type="ECO:0000256" key="2">
    <source>
        <dbReference type="ARBA" id="ARBA00022448"/>
    </source>
</evidence>
<gene>
    <name evidence="6" type="ORF">SAMN04488500_13912</name>
</gene>
<dbReference type="SMART" id="SM00382">
    <property type="entry name" value="AAA"/>
    <property type="match status" value="1"/>
</dbReference>
<dbReference type="PANTHER" id="PTHR43335">
    <property type="entry name" value="ABC TRANSPORTER, ATP-BINDING PROTEIN"/>
    <property type="match status" value="1"/>
</dbReference>
<evidence type="ECO:0000259" key="5">
    <source>
        <dbReference type="PROSITE" id="PS50893"/>
    </source>
</evidence>
<dbReference type="Pfam" id="PF00005">
    <property type="entry name" value="ABC_tran"/>
    <property type="match status" value="1"/>
</dbReference>
<dbReference type="PANTHER" id="PTHR43335:SF2">
    <property type="entry name" value="ABC TRANSPORTER, ATP-BINDING PROTEIN"/>
    <property type="match status" value="1"/>
</dbReference>
<accession>A0A1W2F1N7</accession>
<sequence>MVIRLEGTTLLYKANGIRCLCGRLKFPWLSKKIVKEPAEGILNITCAFLKGVNIILGPNGSGKTTLLQVLAGMLLPRSGTLTVDGKTVNQPQLRSLISYLPQTLGLYPQLTAREMLDYIALLKGIANKRTRKISVESALLQVGLVAAADQNIGTFSRGMRQKVGIAQALLGDPQIVLLDEPTAGLDPEERSKLRLLLARLGQQRLVIFASSLLADIQCAERILILDKGKKAFEGTAGELAASVPLLNRKQNSGTGSGLVEEGYKAVLASRANR</sequence>
<dbReference type="GO" id="GO:0005524">
    <property type="term" value="F:ATP binding"/>
    <property type="evidence" value="ECO:0007669"/>
    <property type="project" value="UniProtKB-KW"/>
</dbReference>
<dbReference type="PROSITE" id="PS50893">
    <property type="entry name" value="ABC_TRANSPORTER_2"/>
    <property type="match status" value="1"/>
</dbReference>
<keyword evidence="3" id="KW-0547">Nucleotide-binding</keyword>
<dbReference type="Gene3D" id="3.40.50.300">
    <property type="entry name" value="P-loop containing nucleotide triphosphate hydrolases"/>
    <property type="match status" value="1"/>
</dbReference>
<organism evidence="6 7">
    <name type="scientific">Sporomusa malonica</name>
    <dbReference type="NCBI Taxonomy" id="112901"/>
    <lineage>
        <taxon>Bacteria</taxon>
        <taxon>Bacillati</taxon>
        <taxon>Bacillota</taxon>
        <taxon>Negativicutes</taxon>
        <taxon>Selenomonadales</taxon>
        <taxon>Sporomusaceae</taxon>
        <taxon>Sporomusa</taxon>
    </lineage>
</organism>
<dbReference type="SUPFAM" id="SSF52540">
    <property type="entry name" value="P-loop containing nucleoside triphosphate hydrolases"/>
    <property type="match status" value="1"/>
</dbReference>
<dbReference type="RefSeq" id="WP_084578446.1">
    <property type="nucleotide sequence ID" value="NZ_CP155572.1"/>
</dbReference>
<dbReference type="AlphaFoldDB" id="A0A1W2F1N7"/>
<dbReference type="InterPro" id="IPR027417">
    <property type="entry name" value="P-loop_NTPase"/>
</dbReference>
<feature type="domain" description="ABC transporter" evidence="5">
    <location>
        <begin position="24"/>
        <end position="252"/>
    </location>
</feature>
<keyword evidence="2" id="KW-0813">Transport</keyword>
<keyword evidence="7" id="KW-1185">Reference proteome</keyword>
<dbReference type="InterPro" id="IPR003439">
    <property type="entry name" value="ABC_transporter-like_ATP-bd"/>
</dbReference>
<dbReference type="GO" id="GO:0016887">
    <property type="term" value="F:ATP hydrolysis activity"/>
    <property type="evidence" value="ECO:0007669"/>
    <property type="project" value="InterPro"/>
</dbReference>
<evidence type="ECO:0000256" key="4">
    <source>
        <dbReference type="ARBA" id="ARBA00022840"/>
    </source>
</evidence>
<dbReference type="STRING" id="112901.SAMN04488500_13912"/>
<reference evidence="6 7" key="1">
    <citation type="submission" date="2017-04" db="EMBL/GenBank/DDBJ databases">
        <authorList>
            <person name="Afonso C.L."/>
            <person name="Miller P.J."/>
            <person name="Scott M.A."/>
            <person name="Spackman E."/>
            <person name="Goraichik I."/>
            <person name="Dimitrov K.M."/>
            <person name="Suarez D.L."/>
            <person name="Swayne D.E."/>
        </authorList>
    </citation>
    <scope>NUCLEOTIDE SEQUENCE [LARGE SCALE GENOMIC DNA]</scope>
    <source>
        <strain evidence="6 7">DSM 5090</strain>
    </source>
</reference>
<evidence type="ECO:0000313" key="7">
    <source>
        <dbReference type="Proteomes" id="UP000192738"/>
    </source>
</evidence>
<dbReference type="InterPro" id="IPR003593">
    <property type="entry name" value="AAA+_ATPase"/>
</dbReference>
<evidence type="ECO:0000313" key="6">
    <source>
        <dbReference type="EMBL" id="SMD15831.1"/>
    </source>
</evidence>
<name>A0A1W2F1N7_9FIRM</name>
<evidence type="ECO:0000256" key="3">
    <source>
        <dbReference type="ARBA" id="ARBA00022741"/>
    </source>
</evidence>
<evidence type="ECO:0000256" key="1">
    <source>
        <dbReference type="ARBA" id="ARBA00005417"/>
    </source>
</evidence>